<dbReference type="InterPro" id="IPR025948">
    <property type="entry name" value="HTH-like_dom"/>
</dbReference>
<sequence length="52" mass="6286">MIQTIYDDHKGNYGYRRIHLELRNRGFVINHKKVQRLMKLMGLAARTLCKRK</sequence>
<dbReference type="AlphaFoldDB" id="A0AB38G4K2"/>
<evidence type="ECO:0000313" key="3">
    <source>
        <dbReference type="Proteomes" id="UP000248954"/>
    </source>
</evidence>
<organism evidence="2 3">
    <name type="scientific">Streptococcus lutetiensis</name>
    <dbReference type="NCBI Taxonomy" id="150055"/>
    <lineage>
        <taxon>Bacteria</taxon>
        <taxon>Bacillati</taxon>
        <taxon>Bacillota</taxon>
        <taxon>Bacilli</taxon>
        <taxon>Lactobacillales</taxon>
        <taxon>Streptococcaceae</taxon>
        <taxon>Streptococcus</taxon>
    </lineage>
</organism>
<gene>
    <name evidence="2" type="ORF">NCTC8738_00550</name>
</gene>
<evidence type="ECO:0000313" key="2">
    <source>
        <dbReference type="EMBL" id="SQF41778.1"/>
    </source>
</evidence>
<reference evidence="2 3" key="1">
    <citation type="submission" date="2018-06" db="EMBL/GenBank/DDBJ databases">
        <authorList>
            <consortium name="Pathogen Informatics"/>
            <person name="Doyle S."/>
        </authorList>
    </citation>
    <scope>NUCLEOTIDE SEQUENCE [LARGE SCALE GENOMIC DNA]</scope>
    <source>
        <strain evidence="2 3">NCTC8738</strain>
    </source>
</reference>
<dbReference type="Pfam" id="PF13276">
    <property type="entry name" value="HTH_21"/>
    <property type="match status" value="1"/>
</dbReference>
<protein>
    <submittedName>
        <fullName evidence="2">IS861, transposase OrfB</fullName>
    </submittedName>
</protein>
<dbReference type="Proteomes" id="UP000248954">
    <property type="component" value="Chromosome 1"/>
</dbReference>
<accession>A0AB38G4K2</accession>
<evidence type="ECO:0000259" key="1">
    <source>
        <dbReference type="Pfam" id="PF13276"/>
    </source>
</evidence>
<dbReference type="EMBL" id="LS483348">
    <property type="protein sequence ID" value="SQF41778.1"/>
    <property type="molecule type" value="Genomic_DNA"/>
</dbReference>
<name>A0AB38G4K2_9STRE</name>
<feature type="domain" description="HTH-like" evidence="1">
    <location>
        <begin position="2"/>
        <end position="47"/>
    </location>
</feature>
<proteinExistence type="predicted"/>